<evidence type="ECO:0000256" key="1">
    <source>
        <dbReference type="ARBA" id="ARBA00022801"/>
    </source>
</evidence>
<evidence type="ECO:0000313" key="3">
    <source>
        <dbReference type="EMBL" id="MFC5909325.1"/>
    </source>
</evidence>
<dbReference type="InterPro" id="IPR001279">
    <property type="entry name" value="Metallo-B-lactamas"/>
</dbReference>
<dbReference type="PANTHER" id="PTHR43546:SF9">
    <property type="entry name" value="L-ASCORBATE-6-PHOSPHATE LACTONASE ULAG-RELATED"/>
    <property type="match status" value="1"/>
</dbReference>
<protein>
    <submittedName>
        <fullName evidence="3">MBL fold metallo-hydrolase</fullName>
    </submittedName>
</protein>
<gene>
    <name evidence="3" type="ORF">ACFP3V_19160</name>
</gene>
<accession>A0ABW1G5X5</accession>
<dbReference type="RefSeq" id="WP_380585018.1">
    <property type="nucleotide sequence ID" value="NZ_JBHSQJ010000078.1"/>
</dbReference>
<feature type="domain" description="Metallo-beta-lactamase" evidence="2">
    <location>
        <begin position="35"/>
        <end position="227"/>
    </location>
</feature>
<dbReference type="SUPFAM" id="SSF56281">
    <property type="entry name" value="Metallo-hydrolase/oxidoreductase"/>
    <property type="match status" value="1"/>
</dbReference>
<dbReference type="Gene3D" id="3.60.15.10">
    <property type="entry name" value="Ribonuclease Z/Hydroxyacylglutathione hydrolase-like"/>
    <property type="match status" value="1"/>
</dbReference>
<keyword evidence="4" id="KW-1185">Reference proteome</keyword>
<keyword evidence="1" id="KW-0378">Hydrolase</keyword>
<sequence length="268" mass="28129">MSAVTSTSASATPSAPVRVHALGGPTALVEYGGLRLLTDPTFDEPRRYPMGPDRYLEKTRPSALTPEQVGTVDAVLLSHDQHPDNLDLTGRQYLAEVPLVLTTASAAGRVGGPALALPLWESHAVGDVTVTRVPALHGPEGCEPVVGEVAGFVLTGPGLPTVYISGDNASVRVVREIADRFPPFDLALLFAGAARTPLIPDAPLTLTATDTVEAARILQARHVVPLHCDSWAHFSESADDLRTAFAAADADLTGRLTLLAPGESAELR</sequence>
<dbReference type="InterPro" id="IPR050114">
    <property type="entry name" value="UPF0173_UPF0282_UlaG_hydrolase"/>
</dbReference>
<dbReference type="Pfam" id="PF12706">
    <property type="entry name" value="Lactamase_B_2"/>
    <property type="match status" value="1"/>
</dbReference>
<proteinExistence type="predicted"/>
<evidence type="ECO:0000259" key="2">
    <source>
        <dbReference type="Pfam" id="PF12706"/>
    </source>
</evidence>
<dbReference type="PANTHER" id="PTHR43546">
    <property type="entry name" value="UPF0173 METAL-DEPENDENT HYDROLASE MJ1163-RELATED"/>
    <property type="match status" value="1"/>
</dbReference>
<organism evidence="3 4">
    <name type="scientific">Streptacidiphilus monticola</name>
    <dbReference type="NCBI Taxonomy" id="2161674"/>
    <lineage>
        <taxon>Bacteria</taxon>
        <taxon>Bacillati</taxon>
        <taxon>Actinomycetota</taxon>
        <taxon>Actinomycetes</taxon>
        <taxon>Kitasatosporales</taxon>
        <taxon>Streptomycetaceae</taxon>
        <taxon>Streptacidiphilus</taxon>
    </lineage>
</organism>
<dbReference type="EMBL" id="JBHSQJ010000078">
    <property type="protein sequence ID" value="MFC5909325.1"/>
    <property type="molecule type" value="Genomic_DNA"/>
</dbReference>
<reference evidence="4" key="1">
    <citation type="journal article" date="2019" name="Int. J. Syst. Evol. Microbiol.">
        <title>The Global Catalogue of Microorganisms (GCM) 10K type strain sequencing project: providing services to taxonomists for standard genome sequencing and annotation.</title>
        <authorList>
            <consortium name="The Broad Institute Genomics Platform"/>
            <consortium name="The Broad Institute Genome Sequencing Center for Infectious Disease"/>
            <person name="Wu L."/>
            <person name="Ma J."/>
        </authorList>
    </citation>
    <scope>NUCLEOTIDE SEQUENCE [LARGE SCALE GENOMIC DNA]</scope>
    <source>
        <strain evidence="4">JCM 4816</strain>
    </source>
</reference>
<evidence type="ECO:0000313" key="4">
    <source>
        <dbReference type="Proteomes" id="UP001596174"/>
    </source>
</evidence>
<dbReference type="Proteomes" id="UP001596174">
    <property type="component" value="Unassembled WGS sequence"/>
</dbReference>
<name>A0ABW1G5X5_9ACTN</name>
<dbReference type="InterPro" id="IPR036866">
    <property type="entry name" value="RibonucZ/Hydroxyglut_hydro"/>
</dbReference>
<comment type="caution">
    <text evidence="3">The sequence shown here is derived from an EMBL/GenBank/DDBJ whole genome shotgun (WGS) entry which is preliminary data.</text>
</comment>